<keyword evidence="4" id="KW-1185">Reference proteome</keyword>
<feature type="non-terminal residue" evidence="3">
    <location>
        <position position="1"/>
    </location>
</feature>
<name>A0A9N8ZAU0_9GLOM</name>
<feature type="domain" description="DNA-directed DNA polymerase family B exonuclease" evidence="2">
    <location>
        <begin position="1"/>
        <end position="48"/>
    </location>
</feature>
<dbReference type="Gene3D" id="3.30.420.10">
    <property type="entry name" value="Ribonuclease H-like superfamily/Ribonuclease H"/>
    <property type="match status" value="1"/>
</dbReference>
<dbReference type="InterPro" id="IPR012337">
    <property type="entry name" value="RNaseH-like_sf"/>
</dbReference>
<dbReference type="PANTHER" id="PTHR10322">
    <property type="entry name" value="DNA POLYMERASE CATALYTIC SUBUNIT"/>
    <property type="match status" value="1"/>
</dbReference>
<dbReference type="GO" id="GO:0003676">
    <property type="term" value="F:nucleic acid binding"/>
    <property type="evidence" value="ECO:0007669"/>
    <property type="project" value="InterPro"/>
</dbReference>
<dbReference type="GO" id="GO:0006297">
    <property type="term" value="P:nucleotide-excision repair, DNA gap filling"/>
    <property type="evidence" value="ECO:0007669"/>
    <property type="project" value="TreeGrafter"/>
</dbReference>
<organism evidence="3 4">
    <name type="scientific">Paraglomus brasilianum</name>
    <dbReference type="NCBI Taxonomy" id="144538"/>
    <lineage>
        <taxon>Eukaryota</taxon>
        <taxon>Fungi</taxon>
        <taxon>Fungi incertae sedis</taxon>
        <taxon>Mucoromycota</taxon>
        <taxon>Glomeromycotina</taxon>
        <taxon>Glomeromycetes</taxon>
        <taxon>Paraglomerales</taxon>
        <taxon>Paraglomeraceae</taxon>
        <taxon>Paraglomus</taxon>
    </lineage>
</organism>
<evidence type="ECO:0000259" key="2">
    <source>
        <dbReference type="Pfam" id="PF03104"/>
    </source>
</evidence>
<reference evidence="3" key="1">
    <citation type="submission" date="2021-06" db="EMBL/GenBank/DDBJ databases">
        <authorList>
            <person name="Kallberg Y."/>
            <person name="Tangrot J."/>
            <person name="Rosling A."/>
        </authorList>
    </citation>
    <scope>NUCLEOTIDE SEQUENCE</scope>
    <source>
        <strain evidence="3">BR232B</strain>
    </source>
</reference>
<dbReference type="Proteomes" id="UP000789739">
    <property type="component" value="Unassembled WGS sequence"/>
</dbReference>
<dbReference type="InterPro" id="IPR006133">
    <property type="entry name" value="DNA-dir_DNA_pol_B_exonuc"/>
</dbReference>
<gene>
    <name evidence="3" type="ORF">PBRASI_LOCUS1787</name>
</gene>
<evidence type="ECO:0000313" key="4">
    <source>
        <dbReference type="Proteomes" id="UP000789739"/>
    </source>
</evidence>
<dbReference type="Pfam" id="PF03104">
    <property type="entry name" value="DNA_pol_B_exo1"/>
    <property type="match status" value="1"/>
</dbReference>
<dbReference type="InterPro" id="IPR036397">
    <property type="entry name" value="RNaseH_sf"/>
</dbReference>
<accession>A0A9N8ZAU0</accession>
<dbReference type="GO" id="GO:0008296">
    <property type="term" value="F:3'-5'-DNA exonuclease activity"/>
    <property type="evidence" value="ECO:0007669"/>
    <property type="project" value="TreeGrafter"/>
</dbReference>
<dbReference type="EMBL" id="CAJVPI010000125">
    <property type="protein sequence ID" value="CAG8485071.1"/>
    <property type="molecule type" value="Genomic_DNA"/>
</dbReference>
<sequence length="49" mass="5695">MLHAWRDFVSEVDPDVVIGYNISNFDLPYLLDRAARLNAKEFPFLGRVI</sequence>
<proteinExistence type="predicted"/>
<dbReference type="InterPro" id="IPR050240">
    <property type="entry name" value="DNA_pol_type-B"/>
</dbReference>
<comment type="caution">
    <text evidence="3">The sequence shown here is derived from an EMBL/GenBank/DDBJ whole genome shotgun (WGS) entry which is preliminary data.</text>
</comment>
<evidence type="ECO:0000313" key="3">
    <source>
        <dbReference type="EMBL" id="CAG8485071.1"/>
    </source>
</evidence>
<dbReference type="GO" id="GO:0006287">
    <property type="term" value="P:base-excision repair, gap-filling"/>
    <property type="evidence" value="ECO:0007669"/>
    <property type="project" value="TreeGrafter"/>
</dbReference>
<dbReference type="OrthoDB" id="2414538at2759"/>
<dbReference type="GO" id="GO:0003887">
    <property type="term" value="F:DNA-directed DNA polymerase activity"/>
    <property type="evidence" value="ECO:0007669"/>
    <property type="project" value="TreeGrafter"/>
</dbReference>
<evidence type="ECO:0000256" key="1">
    <source>
        <dbReference type="ARBA" id="ARBA00024411"/>
    </source>
</evidence>
<dbReference type="AlphaFoldDB" id="A0A9N8ZAU0"/>
<dbReference type="GO" id="GO:0043625">
    <property type="term" value="C:delta DNA polymerase complex"/>
    <property type="evidence" value="ECO:0007669"/>
    <property type="project" value="TreeGrafter"/>
</dbReference>
<dbReference type="SUPFAM" id="SSF53098">
    <property type="entry name" value="Ribonuclease H-like"/>
    <property type="match status" value="1"/>
</dbReference>
<protein>
    <recommendedName>
        <fullName evidence="1">DNA polymerase delta catalytic subunit</fullName>
    </recommendedName>
</protein>
<dbReference type="PANTHER" id="PTHR10322:SF23">
    <property type="entry name" value="DNA POLYMERASE DELTA CATALYTIC SUBUNIT"/>
    <property type="match status" value="1"/>
</dbReference>
<dbReference type="GO" id="GO:0045004">
    <property type="term" value="P:DNA replication proofreading"/>
    <property type="evidence" value="ECO:0007669"/>
    <property type="project" value="TreeGrafter"/>
</dbReference>